<dbReference type="EMBL" id="JAMKPW020000044">
    <property type="protein sequence ID" value="KAK8192743.1"/>
    <property type="molecule type" value="Genomic_DNA"/>
</dbReference>
<reference evidence="1" key="1">
    <citation type="submission" date="2024-02" db="EMBL/GenBank/DDBJ databases">
        <title>Metagenome Assembled Genome of Zalaria obscura JY119.</title>
        <authorList>
            <person name="Vighnesh L."/>
            <person name="Jagadeeshwari U."/>
            <person name="Venkata Ramana C."/>
            <person name="Sasikala C."/>
        </authorList>
    </citation>
    <scope>NUCLEOTIDE SEQUENCE</scope>
    <source>
        <strain evidence="1">JY119</strain>
    </source>
</reference>
<proteinExistence type="predicted"/>
<name>A0ACC3S6R6_9PEZI</name>
<organism evidence="1 2">
    <name type="scientific">Zalaria obscura</name>
    <dbReference type="NCBI Taxonomy" id="2024903"/>
    <lineage>
        <taxon>Eukaryota</taxon>
        <taxon>Fungi</taxon>
        <taxon>Dikarya</taxon>
        <taxon>Ascomycota</taxon>
        <taxon>Pezizomycotina</taxon>
        <taxon>Dothideomycetes</taxon>
        <taxon>Dothideomycetidae</taxon>
        <taxon>Dothideales</taxon>
        <taxon>Zalariaceae</taxon>
        <taxon>Zalaria</taxon>
    </lineage>
</organism>
<evidence type="ECO:0000313" key="1">
    <source>
        <dbReference type="EMBL" id="KAK8192743.1"/>
    </source>
</evidence>
<accession>A0ACC3S6R6</accession>
<keyword evidence="2" id="KW-1185">Reference proteome</keyword>
<dbReference type="Proteomes" id="UP001320706">
    <property type="component" value="Unassembled WGS sequence"/>
</dbReference>
<protein>
    <submittedName>
        <fullName evidence="1">Uncharacterized protein</fullName>
    </submittedName>
</protein>
<evidence type="ECO:0000313" key="2">
    <source>
        <dbReference type="Proteomes" id="UP001320706"/>
    </source>
</evidence>
<gene>
    <name evidence="1" type="ORF">M8818_007915</name>
</gene>
<comment type="caution">
    <text evidence="1">The sequence shown here is derived from an EMBL/GenBank/DDBJ whole genome shotgun (WGS) entry which is preliminary data.</text>
</comment>
<sequence>MDKQQGTDEDAASIISGLTSMENDTDEFGRMLLQHSREISLLQSTRDEQRMNNAIGGRAQAFRKARPYPRVALTLENLERNETADFEQGARAQYRPESRGSSHDSDPPLNVPREWGRKSRRTTSWLRRTPRSEENPVHQDEDSIYPHRTAYTGDESPQVDWVGAADQGTPLSERKNKQTTTPPSRRRVDHIEDLELEQDFTAADLLASTPAPAIAFSRKTRHGNKALEEVRQQEIEREIESVERKGIATDRLDQIYQRTPSETRRRRSSARLREAMDDKMTDVLPETRRPPSLAGTMRTNTSESLRFPRRRSIRSIINNKENLPFAEDGGSTHPVFKSVETIGTVDRVPAVAPKSPQRPDHKRNDSLALLKRLARVSSNSPSPNSNKVVLEPEKARTGMDRASESPAEPLSAASTNSDYIAHGSPPKAGRRQSSSTAPEAIAGVNTLDRQSMPGTAPLTVDIPRTDELQDLDATILPAQTPIVTGAWVDTPAPIKAEVQSHQASSDLTKKPGAALPKPSANTDMYSLVPVSHASSPRRRASEPALPASALEAVLHDFRTRPKTLNGGGDDITLGESTIISLEDIVNPSSSPTLTLDLGLSDLHPASTSLHPVDPQAGAPNGNRQGQGQGSAEKEKGLTQAQKDRRQELLAIEALDKHLKVTRTSLKDSTRGLRSLEHRVDKAAAALAETASSTHTHSNQSNSHGETPAGTCPTCHRPRSVLRALVADLLSPFLIPSPHRRLGFTLTWLGLFTALFWAWLLAELVACERYGHPTYATRMVGYGVDPDAARFPFVLVGGLLGPLWGPVRGLVGAGVGVVARLVGGGGNGDAAMRGSGAGSLHLGVNGHGHGHGHGTGSVGAGSGAGHSYSGVYNAQERGWAESQGSGSFGKAKVQESKAFAPTHRVQVEAVKVAGIGSSWSERIERANIWARGQKAAAAPVQQPSSVVDQVESMWDDEFV</sequence>